<organism evidence="1">
    <name type="scientific">Arundo donax</name>
    <name type="common">Giant reed</name>
    <name type="synonym">Donax arundinaceus</name>
    <dbReference type="NCBI Taxonomy" id="35708"/>
    <lineage>
        <taxon>Eukaryota</taxon>
        <taxon>Viridiplantae</taxon>
        <taxon>Streptophyta</taxon>
        <taxon>Embryophyta</taxon>
        <taxon>Tracheophyta</taxon>
        <taxon>Spermatophyta</taxon>
        <taxon>Magnoliopsida</taxon>
        <taxon>Liliopsida</taxon>
        <taxon>Poales</taxon>
        <taxon>Poaceae</taxon>
        <taxon>PACMAD clade</taxon>
        <taxon>Arundinoideae</taxon>
        <taxon>Arundineae</taxon>
        <taxon>Arundo</taxon>
    </lineage>
</organism>
<dbReference type="AlphaFoldDB" id="A0A0A9FB22"/>
<name>A0A0A9FB22_ARUDO</name>
<reference evidence="1" key="1">
    <citation type="submission" date="2014-09" db="EMBL/GenBank/DDBJ databases">
        <authorList>
            <person name="Magalhaes I.L.F."/>
            <person name="Oliveira U."/>
            <person name="Santos F.R."/>
            <person name="Vidigal T.H.D.A."/>
            <person name="Brescovit A.D."/>
            <person name="Santos A.J."/>
        </authorList>
    </citation>
    <scope>NUCLEOTIDE SEQUENCE</scope>
    <source>
        <tissue evidence="1">Shoot tissue taken approximately 20 cm above the soil surface</tissue>
    </source>
</reference>
<reference evidence="1" key="2">
    <citation type="journal article" date="2015" name="Data Brief">
        <title>Shoot transcriptome of the giant reed, Arundo donax.</title>
        <authorList>
            <person name="Barrero R.A."/>
            <person name="Guerrero F.D."/>
            <person name="Moolhuijzen P."/>
            <person name="Goolsby J.A."/>
            <person name="Tidwell J."/>
            <person name="Bellgard S.E."/>
            <person name="Bellgard M.I."/>
        </authorList>
    </citation>
    <scope>NUCLEOTIDE SEQUENCE</scope>
    <source>
        <tissue evidence="1">Shoot tissue taken approximately 20 cm above the soil surface</tissue>
    </source>
</reference>
<sequence>MWVTEVSKNTTSNYPLYLQIVHF</sequence>
<proteinExistence type="predicted"/>
<protein>
    <submittedName>
        <fullName evidence="1">Uncharacterized protein</fullName>
    </submittedName>
</protein>
<dbReference type="EMBL" id="GBRH01187676">
    <property type="protein sequence ID" value="JAE10220.1"/>
    <property type="molecule type" value="Transcribed_RNA"/>
</dbReference>
<evidence type="ECO:0000313" key="1">
    <source>
        <dbReference type="EMBL" id="JAE10220.1"/>
    </source>
</evidence>
<accession>A0A0A9FB22</accession>